<proteinExistence type="predicted"/>
<dbReference type="Proteomes" id="UP000474159">
    <property type="component" value="Unassembled WGS sequence"/>
</dbReference>
<dbReference type="AlphaFoldDB" id="A0A6L3SU37"/>
<organism evidence="1 2">
    <name type="scientific">Methylobacterium soli</name>
    <dbReference type="NCBI Taxonomy" id="553447"/>
    <lineage>
        <taxon>Bacteria</taxon>
        <taxon>Pseudomonadati</taxon>
        <taxon>Pseudomonadota</taxon>
        <taxon>Alphaproteobacteria</taxon>
        <taxon>Hyphomicrobiales</taxon>
        <taxon>Methylobacteriaceae</taxon>
        <taxon>Methylobacterium</taxon>
    </lineage>
</organism>
<accession>A0A6L3SU37</accession>
<protein>
    <submittedName>
        <fullName evidence="1">Uncharacterized protein</fullName>
    </submittedName>
</protein>
<evidence type="ECO:0000313" key="2">
    <source>
        <dbReference type="Proteomes" id="UP000474159"/>
    </source>
</evidence>
<gene>
    <name evidence="1" type="ORF">F6X53_20295</name>
</gene>
<evidence type="ECO:0000313" key="1">
    <source>
        <dbReference type="EMBL" id="KAB1077107.1"/>
    </source>
</evidence>
<name>A0A6L3SU37_9HYPH</name>
<sequence>MSEAPASASARPAAAAPGLLRLIRALAEDDRVGAIGLAEHAVERHVTAFSKADQAIALDVLLRDLACLQGFAPHLKGFISRVEGHIDRLHRGLARGRREHRESRAATP</sequence>
<comment type="caution">
    <text evidence="1">The sequence shown here is derived from an EMBL/GenBank/DDBJ whole genome shotgun (WGS) entry which is preliminary data.</text>
</comment>
<reference evidence="1 2" key="1">
    <citation type="submission" date="2019-09" db="EMBL/GenBank/DDBJ databases">
        <title>YIM 48816 draft genome.</title>
        <authorList>
            <person name="Jiang L."/>
        </authorList>
    </citation>
    <scope>NUCLEOTIDE SEQUENCE [LARGE SCALE GENOMIC DNA]</scope>
    <source>
        <strain evidence="1 2">YIM 48816</strain>
    </source>
</reference>
<dbReference type="OrthoDB" id="7998422at2"/>
<dbReference type="EMBL" id="VZZK01000024">
    <property type="protein sequence ID" value="KAB1077107.1"/>
    <property type="molecule type" value="Genomic_DNA"/>
</dbReference>
<keyword evidence="2" id="KW-1185">Reference proteome</keyword>